<dbReference type="CDD" id="cd00032">
    <property type="entry name" value="CASc"/>
    <property type="match status" value="1"/>
</dbReference>
<dbReference type="PANTHER" id="PTHR48169:SF7">
    <property type="entry name" value="CASPASE 10"/>
    <property type="match status" value="1"/>
</dbReference>
<dbReference type="PROSITE" id="PS01122">
    <property type="entry name" value="CASPASE_CYS"/>
    <property type="match status" value="1"/>
</dbReference>
<dbReference type="GeneID" id="106470839"/>
<dbReference type="InterPro" id="IPR033139">
    <property type="entry name" value="Caspase_cys_AS"/>
</dbReference>
<evidence type="ECO:0000256" key="1">
    <source>
        <dbReference type="ARBA" id="ARBA00010134"/>
    </source>
</evidence>
<feature type="domain" description="Caspase family p10" evidence="4">
    <location>
        <begin position="142"/>
        <end position="232"/>
    </location>
</feature>
<reference evidence="7" key="1">
    <citation type="submission" date="2025-08" db="UniProtKB">
        <authorList>
            <consortium name="RefSeq"/>
        </authorList>
    </citation>
    <scope>IDENTIFICATION</scope>
    <source>
        <tissue evidence="7">Muscle</tissue>
    </source>
</reference>
<dbReference type="InterPro" id="IPR011600">
    <property type="entry name" value="Pept_C14_caspase"/>
</dbReference>
<proteinExistence type="inferred from homology"/>
<dbReference type="RefSeq" id="XP_022255182.1">
    <property type="nucleotide sequence ID" value="XM_022399474.1"/>
</dbReference>
<dbReference type="SMART" id="SM00115">
    <property type="entry name" value="CASc"/>
    <property type="match status" value="1"/>
</dbReference>
<dbReference type="PROSITE" id="PS50207">
    <property type="entry name" value="CASPASE_P10"/>
    <property type="match status" value="1"/>
</dbReference>
<evidence type="ECO:0000313" key="6">
    <source>
        <dbReference type="Proteomes" id="UP000694941"/>
    </source>
</evidence>
<evidence type="ECO:0000259" key="5">
    <source>
        <dbReference type="PROSITE" id="PS50208"/>
    </source>
</evidence>
<sequence>MASDPQLADRTGTQVDKDALMRTFKKFHFKVEVLENLTSTDVEKEVTKMAMMDHSSYDIFILCILSHGENGYIYGVDKVKVSIKKLVDNFGRSGVSPTLAGKPKLFFFQACQGNIYQRGYFTDHPAEAIQELNISTDSLAQNLYNLPEHSDILCAFATVPDYVSFRSTSNGSFFIQCLVTQLEKYGAEEDMLSILTLTNNSVADLNAPMADNVYKQMSVWTSTLRRKVKFLKDES</sequence>
<evidence type="ECO:0000256" key="3">
    <source>
        <dbReference type="RuleBase" id="RU003971"/>
    </source>
</evidence>
<dbReference type="Pfam" id="PF00656">
    <property type="entry name" value="Peptidase_C14"/>
    <property type="match status" value="1"/>
</dbReference>
<dbReference type="Proteomes" id="UP000694941">
    <property type="component" value="Unplaced"/>
</dbReference>
<gene>
    <name evidence="7" type="primary">LOC106470839</name>
</gene>
<evidence type="ECO:0000313" key="7">
    <source>
        <dbReference type="RefSeq" id="XP_022255182.1"/>
    </source>
</evidence>
<dbReference type="PANTHER" id="PTHR48169">
    <property type="entry name" value="DED DOMAIN-CONTAINING PROTEIN"/>
    <property type="match status" value="1"/>
</dbReference>
<accession>A0ABM1TH26</accession>
<name>A0ABM1TH26_LIMPO</name>
<feature type="domain" description="Caspase family p20" evidence="5">
    <location>
        <begin position="4"/>
        <end position="115"/>
    </location>
</feature>
<dbReference type="InterPro" id="IPR029030">
    <property type="entry name" value="Caspase-like_dom_sf"/>
</dbReference>
<dbReference type="Gene3D" id="3.40.50.1460">
    <property type="match status" value="1"/>
</dbReference>
<keyword evidence="2" id="KW-0053">Apoptosis</keyword>
<keyword evidence="6" id="KW-1185">Reference proteome</keyword>
<comment type="similarity">
    <text evidence="1 3">Belongs to the peptidase C14A family.</text>
</comment>
<dbReference type="PROSITE" id="PS50208">
    <property type="entry name" value="CASPASE_P20"/>
    <property type="match status" value="1"/>
</dbReference>
<dbReference type="PRINTS" id="PR00376">
    <property type="entry name" value="IL1BCENZYME"/>
</dbReference>
<organism evidence="6 7">
    <name type="scientific">Limulus polyphemus</name>
    <name type="common">Atlantic horseshoe crab</name>
    <dbReference type="NCBI Taxonomy" id="6850"/>
    <lineage>
        <taxon>Eukaryota</taxon>
        <taxon>Metazoa</taxon>
        <taxon>Ecdysozoa</taxon>
        <taxon>Arthropoda</taxon>
        <taxon>Chelicerata</taxon>
        <taxon>Merostomata</taxon>
        <taxon>Xiphosura</taxon>
        <taxon>Limulidae</taxon>
        <taxon>Limulus</taxon>
    </lineage>
</organism>
<evidence type="ECO:0000256" key="2">
    <source>
        <dbReference type="ARBA" id="ARBA00022703"/>
    </source>
</evidence>
<dbReference type="InterPro" id="IPR015917">
    <property type="entry name" value="Pept_C14A"/>
</dbReference>
<dbReference type="InterPro" id="IPR001309">
    <property type="entry name" value="Pept_C14_p20"/>
</dbReference>
<dbReference type="SUPFAM" id="SSF52129">
    <property type="entry name" value="Caspase-like"/>
    <property type="match status" value="1"/>
</dbReference>
<protein>
    <submittedName>
        <fullName evidence="7">Caspase-1-like isoform X1</fullName>
    </submittedName>
</protein>
<evidence type="ECO:0000259" key="4">
    <source>
        <dbReference type="PROSITE" id="PS50207"/>
    </source>
</evidence>
<dbReference type="InterPro" id="IPR002138">
    <property type="entry name" value="Pept_C14_p10"/>
</dbReference>